<dbReference type="PANTHER" id="PTHR30381:SF0">
    <property type="entry name" value="FLAGELLAR P-RING PROTEIN"/>
    <property type="match status" value="1"/>
</dbReference>
<keyword evidence="6 8" id="KW-0975">Bacterial flagellum</keyword>
<name>A0A318T7K5_9RHOB</name>
<keyword evidence="9" id="KW-0812">Transmembrane</keyword>
<evidence type="ECO:0000256" key="5">
    <source>
        <dbReference type="ARBA" id="ARBA00022764"/>
    </source>
</evidence>
<dbReference type="GO" id="GO:0009428">
    <property type="term" value="C:bacterial-type flagellum basal body, distal rod, P ring"/>
    <property type="evidence" value="ECO:0007669"/>
    <property type="project" value="InterPro"/>
</dbReference>
<keyword evidence="10" id="KW-0969">Cilium</keyword>
<dbReference type="Pfam" id="PF02119">
    <property type="entry name" value="FlgI"/>
    <property type="match status" value="1"/>
</dbReference>
<keyword evidence="4" id="KW-0732">Signal</keyword>
<keyword evidence="5" id="KW-0574">Periplasm</keyword>
<evidence type="ECO:0000256" key="8">
    <source>
        <dbReference type="HAMAP-Rule" id="MF_00416"/>
    </source>
</evidence>
<dbReference type="NCBIfam" id="NF003676">
    <property type="entry name" value="PRK05303.1"/>
    <property type="match status" value="1"/>
</dbReference>
<proteinExistence type="inferred from homology"/>
<dbReference type="GO" id="GO:0071973">
    <property type="term" value="P:bacterial-type flagellum-dependent cell motility"/>
    <property type="evidence" value="ECO:0007669"/>
    <property type="project" value="InterPro"/>
</dbReference>
<comment type="subcellular location">
    <subcellularLocation>
        <location evidence="2 8">Bacterial flagellum basal body</location>
    </subcellularLocation>
</comment>
<evidence type="ECO:0000313" key="10">
    <source>
        <dbReference type="EMBL" id="PYE84378.1"/>
    </source>
</evidence>
<protein>
    <recommendedName>
        <fullName evidence="3 8">Flagellar P-ring protein</fullName>
    </recommendedName>
    <alternativeName>
        <fullName evidence="7 8">Basal body P-ring protein</fullName>
    </alternativeName>
</protein>
<accession>A0A318T7K5</accession>
<comment type="caution">
    <text evidence="10">The sequence shown here is derived from an EMBL/GenBank/DDBJ whole genome shotgun (WGS) entry which is preliminary data.</text>
</comment>
<evidence type="ECO:0000256" key="9">
    <source>
        <dbReference type="SAM" id="Phobius"/>
    </source>
</evidence>
<dbReference type="EMBL" id="QJTE01000002">
    <property type="protein sequence ID" value="PYE84378.1"/>
    <property type="molecule type" value="Genomic_DNA"/>
</dbReference>
<evidence type="ECO:0000313" key="11">
    <source>
        <dbReference type="Proteomes" id="UP000248311"/>
    </source>
</evidence>
<dbReference type="PANTHER" id="PTHR30381">
    <property type="entry name" value="FLAGELLAR P-RING PERIPLASMIC PROTEIN FLGI"/>
    <property type="match status" value="1"/>
</dbReference>
<dbReference type="InterPro" id="IPR001782">
    <property type="entry name" value="Flag_FlgI"/>
</dbReference>
<comment type="subunit">
    <text evidence="8">The basal body constitutes a major portion of the flagellar organelle and consists of four rings (L,P,S, and M) mounted on a central rod.</text>
</comment>
<comment type="function">
    <text evidence="1 8">Assembles around the rod to form the L-ring and probably protects the motor/basal body from shearing forces during rotation.</text>
</comment>
<organism evidence="10 11">
    <name type="scientific">Pseudoroseicyclus aestuarii</name>
    <dbReference type="NCBI Taxonomy" id="1795041"/>
    <lineage>
        <taxon>Bacteria</taxon>
        <taxon>Pseudomonadati</taxon>
        <taxon>Pseudomonadota</taxon>
        <taxon>Alphaproteobacteria</taxon>
        <taxon>Rhodobacterales</taxon>
        <taxon>Paracoccaceae</taxon>
        <taxon>Pseudoroseicyclus</taxon>
    </lineage>
</organism>
<dbReference type="AlphaFoldDB" id="A0A318T7K5"/>
<dbReference type="GO" id="GO:0005198">
    <property type="term" value="F:structural molecule activity"/>
    <property type="evidence" value="ECO:0007669"/>
    <property type="project" value="InterPro"/>
</dbReference>
<reference evidence="10 11" key="1">
    <citation type="submission" date="2018-06" db="EMBL/GenBank/DDBJ databases">
        <title>Genomic Encyclopedia of Type Strains, Phase III (KMG-III): the genomes of soil and plant-associated and newly described type strains.</title>
        <authorList>
            <person name="Whitman W."/>
        </authorList>
    </citation>
    <scope>NUCLEOTIDE SEQUENCE [LARGE SCALE GENOMIC DNA]</scope>
    <source>
        <strain evidence="10 11">CECT 9025</strain>
    </source>
</reference>
<keyword evidence="10" id="KW-0282">Flagellum</keyword>
<sequence length="391" mass="41290">MRGHRFDIVDDPFPWRQVLMAIPPLILRLVGMLLLMIACLTAVAAQADVRIKDIAFFEGMRENQLVGYGLVVGLNGTGDTLRNSPFTEQSLEGMLQRLGVGNLSEEDMRTSNTAAVMVTAMLPPFARRGNTIDVVVSSLGDADSLRGGTLIVTPLSGADGEVYAVAQGPIAVAGYAAQGINASIVEGVPTVARIENGATVENEIAFAFDSLDSVRISLRVPDFTTAQRVEEAINGALGANTARALDATTIEVNPYEKGDLPGFMAAIEGLRVTPDSMARVVIDARSGTIVIGQNVRIDRVAVSQGGLTVTVREDIEVSQPEPFSIGETVVVPQTSVAVEEREANFSILEGDVSLQRLVDGLNAIGLGATETISILQALKAAGALHADLEII</sequence>
<gene>
    <name evidence="8" type="primary">flgI</name>
    <name evidence="10" type="ORF">DFP88_102176</name>
</gene>
<dbReference type="PRINTS" id="PR01010">
    <property type="entry name" value="FLGPRINGFLGI"/>
</dbReference>
<evidence type="ECO:0000256" key="3">
    <source>
        <dbReference type="ARBA" id="ARBA00019515"/>
    </source>
</evidence>
<keyword evidence="11" id="KW-1185">Reference proteome</keyword>
<keyword evidence="9" id="KW-1133">Transmembrane helix</keyword>
<evidence type="ECO:0000256" key="1">
    <source>
        <dbReference type="ARBA" id="ARBA00002591"/>
    </source>
</evidence>
<keyword evidence="10" id="KW-0966">Cell projection</keyword>
<dbReference type="Proteomes" id="UP000248311">
    <property type="component" value="Unassembled WGS sequence"/>
</dbReference>
<feature type="transmembrane region" description="Helical" evidence="9">
    <location>
        <begin position="25"/>
        <end position="45"/>
    </location>
</feature>
<dbReference type="HAMAP" id="MF_00416">
    <property type="entry name" value="FlgI"/>
    <property type="match status" value="1"/>
</dbReference>
<evidence type="ECO:0000256" key="7">
    <source>
        <dbReference type="ARBA" id="ARBA00032344"/>
    </source>
</evidence>
<keyword evidence="9" id="KW-0472">Membrane</keyword>
<dbReference type="GO" id="GO:0030288">
    <property type="term" value="C:outer membrane-bounded periplasmic space"/>
    <property type="evidence" value="ECO:0007669"/>
    <property type="project" value="InterPro"/>
</dbReference>
<evidence type="ECO:0000256" key="4">
    <source>
        <dbReference type="ARBA" id="ARBA00022729"/>
    </source>
</evidence>
<evidence type="ECO:0000256" key="6">
    <source>
        <dbReference type="ARBA" id="ARBA00023143"/>
    </source>
</evidence>
<evidence type="ECO:0000256" key="2">
    <source>
        <dbReference type="ARBA" id="ARBA00004117"/>
    </source>
</evidence>
<comment type="similarity">
    <text evidence="8">Belongs to the FlgI family.</text>
</comment>